<dbReference type="InterPro" id="IPR002843">
    <property type="entry name" value="ATPase_V0-cplx_csu/dsu"/>
</dbReference>
<dbReference type="InterPro" id="IPR035067">
    <property type="entry name" value="V-type_ATPase_csu/dsu"/>
</dbReference>
<evidence type="ECO:0000256" key="3">
    <source>
        <dbReference type="ARBA" id="ARBA00023065"/>
    </source>
</evidence>
<dbReference type="GO" id="GO:0046961">
    <property type="term" value="F:proton-transporting ATPase activity, rotational mechanism"/>
    <property type="evidence" value="ECO:0007669"/>
    <property type="project" value="InterPro"/>
</dbReference>
<accession>A0A8A0RNR3</accession>
<sequence length="333" mass="38250">MSSNEYLYAVSRIKALETKLLTKSIVERMLEAPTAQDALKILGETEYGTSFGEVESVYDFEKVINNELKKTYKVIDESTKNPLFTRLSTLRYDFHNLKVLIKGEYLGEDYQRITTELGTVPVDKILRAVREMDYKDLPPFMKQAAEEAVVDFEFHKDPQRIDLILDRHLFRNLYKTARETGHRFPVEVISTEIDLININTFLRARKMGRDARFLESALLDNGTLDKSLFLESLNEPLGGFIERLSMGRYGELAGEGIQSVEETKSTTALEKMMDDFLLNMVKKGKLAPFGVEPIIGYIKARENEGKIIRMIMVGKINQVPADKIRERLRDVYV</sequence>
<dbReference type="Gene3D" id="1.20.1690.10">
    <property type="entry name" value="V-type ATP synthase subunit C domain"/>
    <property type="match status" value="2"/>
</dbReference>
<dbReference type="Pfam" id="PF01992">
    <property type="entry name" value="vATP-synt_AC39"/>
    <property type="match status" value="1"/>
</dbReference>
<dbReference type="PANTHER" id="PTHR38682:SF1">
    <property type="entry name" value="V-TYPE ATP SYNTHASE SUBUNIT C"/>
    <property type="match status" value="1"/>
</dbReference>
<dbReference type="EMBL" id="CP059066">
    <property type="protein sequence ID" value="QSQ09067.1"/>
    <property type="molecule type" value="Genomic_DNA"/>
</dbReference>
<dbReference type="PANTHER" id="PTHR38682">
    <property type="entry name" value="V-TYPE ATP SYNTHASE SUBUNIT C"/>
    <property type="match status" value="1"/>
</dbReference>
<evidence type="ECO:0000313" key="4">
    <source>
        <dbReference type="EMBL" id="QSQ09067.1"/>
    </source>
</evidence>
<dbReference type="InterPro" id="IPR044911">
    <property type="entry name" value="V-type_ATPase_csu/dsu_dom_3"/>
</dbReference>
<dbReference type="AlphaFoldDB" id="A0A8A0RNR3"/>
<dbReference type="NCBIfam" id="NF002266">
    <property type="entry name" value="PRK01198.1-2"/>
    <property type="match status" value="1"/>
</dbReference>
<dbReference type="SUPFAM" id="SSF103486">
    <property type="entry name" value="V-type ATP synthase subunit C"/>
    <property type="match status" value="1"/>
</dbReference>
<evidence type="ECO:0000256" key="1">
    <source>
        <dbReference type="ARBA" id="ARBA00006709"/>
    </source>
</evidence>
<dbReference type="InterPro" id="IPR036079">
    <property type="entry name" value="ATPase_csu/dsu_sf"/>
</dbReference>
<dbReference type="Proteomes" id="UP000662904">
    <property type="component" value="Chromosome"/>
</dbReference>
<proteinExistence type="inferred from homology"/>
<comment type="similarity">
    <text evidence="1">Belongs to the V-ATPase V0D/AC39 subunit family.</text>
</comment>
<keyword evidence="2" id="KW-0813">Transport</keyword>
<evidence type="ECO:0000256" key="2">
    <source>
        <dbReference type="ARBA" id="ARBA00022448"/>
    </source>
</evidence>
<dbReference type="KEGG" id="kme:H0A61_01426"/>
<dbReference type="Gene3D" id="1.10.132.50">
    <property type="entry name" value="ATP synthase (C/AC39) subunit, domain 3"/>
    <property type="match status" value="1"/>
</dbReference>
<name>A0A8A0RNR3_9FIRM</name>
<dbReference type="InterPro" id="IPR050873">
    <property type="entry name" value="V-ATPase_V0D/AC39_subunit"/>
</dbReference>
<keyword evidence="3" id="KW-0406">Ion transport</keyword>
<organism evidence="4 5">
    <name type="scientific">Koleobacter methoxysyntrophicus</name>
    <dbReference type="NCBI Taxonomy" id="2751313"/>
    <lineage>
        <taxon>Bacteria</taxon>
        <taxon>Bacillati</taxon>
        <taxon>Bacillota</taxon>
        <taxon>Clostridia</taxon>
        <taxon>Koleobacterales</taxon>
        <taxon>Koleobacteraceae</taxon>
        <taxon>Koleobacter</taxon>
    </lineage>
</organism>
<keyword evidence="5" id="KW-1185">Reference proteome</keyword>
<reference evidence="4" key="1">
    <citation type="submission" date="2020-07" db="EMBL/GenBank/DDBJ databases">
        <title>Koleobacter methoxysyntrophicus gen. nov., sp. nov., a novel anaerobic bacterium isolated from deep subsurface oil field and proposal of Koleobacterales ord. nov. in the phylum Firmicutes.</title>
        <authorList>
            <person name="Sakamoto S."/>
            <person name="Tamaki H."/>
        </authorList>
    </citation>
    <scope>NUCLEOTIDE SEQUENCE</scope>
    <source>
        <strain evidence="4">NRmbB1</strain>
    </source>
</reference>
<evidence type="ECO:0000313" key="5">
    <source>
        <dbReference type="Proteomes" id="UP000662904"/>
    </source>
</evidence>
<gene>
    <name evidence="4" type="primary">ntpC</name>
    <name evidence="4" type="ORF">H0A61_01426</name>
</gene>
<protein>
    <submittedName>
        <fullName evidence="4">V-type sodium ATPase subunit C</fullName>
    </submittedName>
</protein>
<dbReference type="RefSeq" id="WP_206709259.1">
    <property type="nucleotide sequence ID" value="NZ_CP059066.1"/>
</dbReference>